<dbReference type="SUPFAM" id="SSF51219">
    <property type="entry name" value="TRAP-like"/>
    <property type="match status" value="1"/>
</dbReference>
<gene>
    <name evidence="2" type="ORF">BKH33_07195</name>
</gene>
<dbReference type="AlphaFoldDB" id="A0A854EFE8"/>
<dbReference type="Proteomes" id="UP000187035">
    <property type="component" value="Unassembled WGS sequence"/>
</dbReference>
<protein>
    <submittedName>
        <fullName evidence="2">Uncharacterized protein</fullName>
    </submittedName>
</protein>
<dbReference type="PANTHER" id="PTHR38074:SF1">
    <property type="entry name" value="ALTERED INHERITANCE OF MITOCHONDRIA PROTEIN 24, MITOCHONDRIAL"/>
    <property type="match status" value="1"/>
</dbReference>
<comment type="caution">
    <text evidence="2">The sequence shown here is derived from an EMBL/GenBank/DDBJ whole genome shotgun (WGS) entry which is preliminary data.</text>
</comment>
<dbReference type="InterPro" id="IPR016031">
    <property type="entry name" value="Trp_RNA-bd_attenuator-like_dom"/>
</dbReference>
<reference evidence="2 3" key="1">
    <citation type="submission" date="2016-12" db="EMBL/GenBank/DDBJ databases">
        <title>Genomic comparison of strains in the 'Actinomyces naeslundii' group.</title>
        <authorList>
            <person name="Mughal S.R."/>
            <person name="Do T."/>
            <person name="Gilbert S.C."/>
            <person name="Witherden E.A."/>
            <person name="Didelot X."/>
            <person name="Beighton D."/>
        </authorList>
    </citation>
    <scope>NUCLEOTIDE SEQUENCE [LARGE SCALE GENOMIC DNA]</scope>
    <source>
        <strain evidence="2 3">NCTC 10301</strain>
    </source>
</reference>
<dbReference type="PANTHER" id="PTHR38074">
    <property type="entry name" value="ALTERED INHERITANCE OF MITOCHONDRIA PROTEIN 24, MITOCHONDRIAL"/>
    <property type="match status" value="1"/>
</dbReference>
<evidence type="ECO:0000313" key="3">
    <source>
        <dbReference type="Proteomes" id="UP000187035"/>
    </source>
</evidence>
<evidence type="ECO:0000256" key="1">
    <source>
        <dbReference type="SAM" id="MobiDB-lite"/>
    </source>
</evidence>
<accession>A0A854EFE8</accession>
<dbReference type="EMBL" id="MSRR01000013">
    <property type="protein sequence ID" value="OMG35735.1"/>
    <property type="molecule type" value="Genomic_DNA"/>
</dbReference>
<proteinExistence type="predicted"/>
<name>A0A854EFE8_ACTNA</name>
<dbReference type="GeneID" id="64255716"/>
<feature type="region of interest" description="Disordered" evidence="1">
    <location>
        <begin position="1"/>
        <end position="33"/>
    </location>
</feature>
<sequence>MPGPDNGLPARLDNSQQPTFADTQEATCESTNLQPQIKSNFKMISLIERRSGDSFHLAFHGPGFAVVQPSESQPVVTAS</sequence>
<evidence type="ECO:0000313" key="2">
    <source>
        <dbReference type="EMBL" id="OMG35735.1"/>
    </source>
</evidence>
<feature type="compositionally biased region" description="Polar residues" evidence="1">
    <location>
        <begin position="13"/>
        <end position="33"/>
    </location>
</feature>
<dbReference type="RefSeq" id="WP_003779609.1">
    <property type="nucleotide sequence ID" value="NZ_CP066049.1"/>
</dbReference>
<organism evidence="2 3">
    <name type="scientific">Actinomyces naeslundii</name>
    <dbReference type="NCBI Taxonomy" id="1655"/>
    <lineage>
        <taxon>Bacteria</taxon>
        <taxon>Bacillati</taxon>
        <taxon>Actinomycetota</taxon>
        <taxon>Actinomycetes</taxon>
        <taxon>Actinomycetales</taxon>
        <taxon>Actinomycetaceae</taxon>
        <taxon>Actinomyces</taxon>
    </lineage>
</organism>